<organism evidence="1 2">
    <name type="scientific">Sphingobium yanoikuyae ATCC 51230</name>
    <dbReference type="NCBI Taxonomy" id="883163"/>
    <lineage>
        <taxon>Bacteria</taxon>
        <taxon>Pseudomonadati</taxon>
        <taxon>Pseudomonadota</taxon>
        <taxon>Alphaproteobacteria</taxon>
        <taxon>Sphingomonadales</taxon>
        <taxon>Sphingomonadaceae</taxon>
        <taxon>Sphingobium</taxon>
    </lineage>
</organism>
<protein>
    <recommendedName>
        <fullName evidence="3">DUF1963 domain-containing protein</fullName>
    </recommendedName>
</protein>
<keyword evidence="2" id="KW-1185">Reference proteome</keyword>
<sequence>MRFYIPQLDVAGQMEESSAHPEHLGGLPFGLPADLWPTCAECGGTQSLIAQFLHDPLRLDLGRSGRMLFVFQCNHDPGMCATWEAFSGANSCLILEPEMQTGHLTEYPADSPPLDNAAFVRGWDERGLHLAVADELAFYTDEAFFQLSDEMLANVSWSTRLGGVPRWIQSAEESPRPGWRFVGQLDSLYSFRSAPSFSPDWISVDSEQFEGRTHIGEGPNFGGGIAYLFLRENEGNPAAAMFWQR</sequence>
<evidence type="ECO:0008006" key="3">
    <source>
        <dbReference type="Google" id="ProtNLM"/>
    </source>
</evidence>
<dbReference type="HOGENOM" id="CLU_1011663_0_0_5"/>
<dbReference type="AlphaFoldDB" id="K9CT03"/>
<dbReference type="RefSeq" id="WP_004209837.1">
    <property type="nucleotide sequence ID" value="NZ_JH992904.1"/>
</dbReference>
<gene>
    <name evidence="1" type="ORF">HMPREF9718_02621</name>
</gene>
<evidence type="ECO:0000313" key="2">
    <source>
        <dbReference type="Proteomes" id="UP000009887"/>
    </source>
</evidence>
<dbReference type="Proteomes" id="UP000009887">
    <property type="component" value="Unassembled WGS sequence"/>
</dbReference>
<comment type="caution">
    <text evidence="1">The sequence shown here is derived from an EMBL/GenBank/DDBJ whole genome shotgun (WGS) entry which is preliminary data.</text>
</comment>
<accession>K9CT03</accession>
<evidence type="ECO:0000313" key="1">
    <source>
        <dbReference type="EMBL" id="EKU75093.1"/>
    </source>
</evidence>
<proteinExistence type="predicted"/>
<dbReference type="EMBL" id="AGZU01000008">
    <property type="protein sequence ID" value="EKU75093.1"/>
    <property type="molecule type" value="Genomic_DNA"/>
</dbReference>
<name>K9CT03_SPHYA</name>
<reference evidence="1 2" key="1">
    <citation type="submission" date="2012-09" db="EMBL/GenBank/DDBJ databases">
        <title>The Genome Sequence of Sphingobium yanoikuyae ATCC 51230.</title>
        <authorList>
            <consortium name="The Broad Institute Genome Sequencing Platform"/>
            <person name="Earl A."/>
            <person name="Ward D."/>
            <person name="Feldgarden M."/>
            <person name="Gevers D."/>
            <person name="Huys G."/>
            <person name="Walker B."/>
            <person name="Young S.K."/>
            <person name="Zeng Q."/>
            <person name="Gargeya S."/>
            <person name="Fitzgerald M."/>
            <person name="Haas B."/>
            <person name="Abouelleil A."/>
            <person name="Alvarado L."/>
            <person name="Arachchi H.M."/>
            <person name="Berlin A.M."/>
            <person name="Chapman S.B."/>
            <person name="Goldberg J."/>
            <person name="Griggs A."/>
            <person name="Gujja S."/>
            <person name="Hansen M."/>
            <person name="Howarth C."/>
            <person name="Imamovic A."/>
            <person name="Larimer J."/>
            <person name="McCowen C."/>
            <person name="Montmayeur A."/>
            <person name="Murphy C."/>
            <person name="Neiman D."/>
            <person name="Pearson M."/>
            <person name="Priest M."/>
            <person name="Roberts A."/>
            <person name="Saif S."/>
            <person name="Shea T."/>
            <person name="Sisk P."/>
            <person name="Sykes S."/>
            <person name="Wortman J."/>
            <person name="Nusbaum C."/>
            <person name="Birren B."/>
        </authorList>
    </citation>
    <scope>NUCLEOTIDE SEQUENCE [LARGE SCALE GENOMIC DNA]</scope>
    <source>
        <strain evidence="1 2">ATCC 51230</strain>
    </source>
</reference>